<sequence length="77" mass="8515">MRYPIFRLHGLYLDSFRSSSSKLLCLTFLILSTSCHTMGGLIWGVVPRGGDPVCCCSIYVLSVHTTSKAIRNDAGYQ</sequence>
<dbReference type="PROSITE" id="PS51257">
    <property type="entry name" value="PROKAR_LIPOPROTEIN"/>
    <property type="match status" value="1"/>
</dbReference>
<evidence type="ECO:0000313" key="1">
    <source>
        <dbReference type="EMBL" id="RDK45190.1"/>
    </source>
</evidence>
<dbReference type="EMBL" id="KZ851848">
    <property type="protein sequence ID" value="RDK45190.1"/>
    <property type="molecule type" value="Genomic_DNA"/>
</dbReference>
<gene>
    <name evidence="1" type="ORF">M752DRAFT_133708</name>
</gene>
<keyword evidence="2" id="KW-1185">Reference proteome</keyword>
<dbReference type="Proteomes" id="UP000254937">
    <property type="component" value="Unassembled WGS sequence"/>
</dbReference>
<evidence type="ECO:0000313" key="2">
    <source>
        <dbReference type="Proteomes" id="UP000254937"/>
    </source>
</evidence>
<reference evidence="1 2" key="1">
    <citation type="submission" date="2018-07" db="EMBL/GenBank/DDBJ databases">
        <title>Section-level genome sequencing of Aspergillus section Nigri to investigate inter- and intra-species variation.</title>
        <authorList>
            <consortium name="DOE Joint Genome Institute"/>
            <person name="Vesth T.C."/>
            <person name="Nybo J.L."/>
            <person name="Theobald S."/>
            <person name="Frisvad J.C."/>
            <person name="Larsen T.O."/>
            <person name="Nielsen K.F."/>
            <person name="Hoof J.B."/>
            <person name="Brandl J."/>
            <person name="Salamov A."/>
            <person name="Riley R."/>
            <person name="Gladden J.M."/>
            <person name="Phatale P."/>
            <person name="Nielsen M.T."/>
            <person name="Lyhne E.K."/>
            <person name="Kogle M.E."/>
            <person name="Strasser K."/>
            <person name="McDonnell E."/>
            <person name="Barry K."/>
            <person name="Clum A."/>
            <person name="Chen C."/>
            <person name="Nolan M."/>
            <person name="Sandor L."/>
            <person name="Kuo A."/>
            <person name="Lipzen A."/>
            <person name="Hainaut M."/>
            <person name="Drula E."/>
            <person name="Tsang A."/>
            <person name="Magnuson J.K."/>
            <person name="Henrissat B."/>
            <person name="Wiebenga A."/>
            <person name="Simmons B.A."/>
            <person name="Makela M.R."/>
            <person name="De vries R.P."/>
            <person name="Grigoriev I.V."/>
            <person name="Mortensen U.H."/>
            <person name="Baker S.E."/>
            <person name="Andersen M.R."/>
        </authorList>
    </citation>
    <scope>NUCLEOTIDE SEQUENCE [LARGE SCALE GENOMIC DNA]</scope>
    <source>
        <strain evidence="1 2">ATCC 13157</strain>
    </source>
</reference>
<proteinExistence type="predicted"/>
<name>A0A370PST6_ASPPH</name>
<accession>A0A370PST6</accession>
<protein>
    <submittedName>
        <fullName evidence="1">Uncharacterized protein</fullName>
    </submittedName>
</protein>
<organism evidence="1 2">
    <name type="scientific">Aspergillus phoenicis ATCC 13157</name>
    <dbReference type="NCBI Taxonomy" id="1353007"/>
    <lineage>
        <taxon>Eukaryota</taxon>
        <taxon>Fungi</taxon>
        <taxon>Dikarya</taxon>
        <taxon>Ascomycota</taxon>
        <taxon>Pezizomycotina</taxon>
        <taxon>Eurotiomycetes</taxon>
        <taxon>Eurotiomycetidae</taxon>
        <taxon>Eurotiales</taxon>
        <taxon>Aspergillaceae</taxon>
        <taxon>Aspergillus</taxon>
    </lineage>
</organism>
<dbReference type="AlphaFoldDB" id="A0A370PST6"/>